<sequence>MAQQAVAQKAQAPAPQIVELVRQPRGSPSSLQSEEGLKNYYVAEYLKELDLFNKNDLDSAYPPLTPINFQNTPPGSDNEEEGYDEENNRWTGYDPPALEKEAKKSDKWFSSLQYLYCNINDLSISDFFLDTESEFGRINDPAIHALGWKIDEPSDFAIKGNSKHITDSLEYKAPVAKDLPKEEQGQASTNSSSPISEDLKKVCKLHKLYFGKDMAIRVKELEKALLSSIQSNLEIIGYYNILLNRYEKISLGPNKVE</sequence>
<accession>A0A8H4AN42</accession>
<organism evidence="2 3">
    <name type="scientific">Gigaspora margarita</name>
    <dbReference type="NCBI Taxonomy" id="4874"/>
    <lineage>
        <taxon>Eukaryota</taxon>
        <taxon>Fungi</taxon>
        <taxon>Fungi incertae sedis</taxon>
        <taxon>Mucoromycota</taxon>
        <taxon>Glomeromycotina</taxon>
        <taxon>Glomeromycetes</taxon>
        <taxon>Diversisporales</taxon>
        <taxon>Gigasporaceae</taxon>
        <taxon>Gigaspora</taxon>
    </lineage>
</organism>
<dbReference type="Proteomes" id="UP000439903">
    <property type="component" value="Unassembled WGS sequence"/>
</dbReference>
<gene>
    <name evidence="2" type="ORF">F8M41_017524</name>
</gene>
<name>A0A8H4AN42_GIGMA</name>
<reference evidence="2 3" key="1">
    <citation type="journal article" date="2019" name="Environ. Microbiol.">
        <title>At the nexus of three kingdoms: the genome of the mycorrhizal fungus Gigaspora margarita provides insights into plant, endobacterial and fungal interactions.</title>
        <authorList>
            <person name="Venice F."/>
            <person name="Ghignone S."/>
            <person name="Salvioli di Fossalunga A."/>
            <person name="Amselem J."/>
            <person name="Novero M."/>
            <person name="Xianan X."/>
            <person name="Sedzielewska Toro K."/>
            <person name="Morin E."/>
            <person name="Lipzen A."/>
            <person name="Grigoriev I.V."/>
            <person name="Henrissat B."/>
            <person name="Martin F.M."/>
            <person name="Bonfante P."/>
        </authorList>
    </citation>
    <scope>NUCLEOTIDE SEQUENCE [LARGE SCALE GENOMIC DNA]</scope>
    <source>
        <strain evidence="2 3">BEG34</strain>
    </source>
</reference>
<dbReference type="EMBL" id="WTPW01000405">
    <property type="protein sequence ID" value="KAF0514674.1"/>
    <property type="molecule type" value="Genomic_DNA"/>
</dbReference>
<feature type="compositionally biased region" description="Low complexity" evidence="1">
    <location>
        <begin position="1"/>
        <end position="16"/>
    </location>
</feature>
<evidence type="ECO:0000313" key="3">
    <source>
        <dbReference type="Proteomes" id="UP000439903"/>
    </source>
</evidence>
<dbReference type="AlphaFoldDB" id="A0A8H4AN42"/>
<protein>
    <submittedName>
        <fullName evidence="2">Uncharacterized protein</fullName>
    </submittedName>
</protein>
<comment type="caution">
    <text evidence="2">The sequence shown here is derived from an EMBL/GenBank/DDBJ whole genome shotgun (WGS) entry which is preliminary data.</text>
</comment>
<evidence type="ECO:0000313" key="2">
    <source>
        <dbReference type="EMBL" id="KAF0514674.1"/>
    </source>
</evidence>
<feature type="region of interest" description="Disordered" evidence="1">
    <location>
        <begin position="63"/>
        <end position="96"/>
    </location>
</feature>
<proteinExistence type="predicted"/>
<feature type="region of interest" description="Disordered" evidence="1">
    <location>
        <begin position="1"/>
        <end position="33"/>
    </location>
</feature>
<keyword evidence="3" id="KW-1185">Reference proteome</keyword>
<evidence type="ECO:0000256" key="1">
    <source>
        <dbReference type="SAM" id="MobiDB-lite"/>
    </source>
</evidence>